<sequence>MLRHIGKLRTFEHNLKLASMLSFVAGIVNVSGLLALRVLTTNVTGHFAYFSEEMTFKNYAAALVYLLYIISFLIGAFMCNVMIQLVYRKNKKFTFAVPMLVEVLILVAVGFIVTKTDGLQLKEITACVLLFAMGLQNALVTQVSKSVVRTTHLTGLFTDLGIDLSQLIWVQKGMEQKKVVKSIYLKLAIILCFFLGCTTSGILFNQFYLKTLFIGALVLLAALYYDYILFQYYLLKRMLGHRLKK</sequence>
<evidence type="ECO:0000313" key="3">
    <source>
        <dbReference type="Proteomes" id="UP001242368"/>
    </source>
</evidence>
<keyword evidence="1" id="KW-1133">Transmembrane helix</keyword>
<reference evidence="3" key="1">
    <citation type="journal article" date="2019" name="Int. J. Syst. Evol. Microbiol.">
        <title>The Global Catalogue of Microorganisms (GCM) 10K type strain sequencing project: providing services to taxonomists for standard genome sequencing and annotation.</title>
        <authorList>
            <consortium name="The Broad Institute Genomics Platform"/>
            <consortium name="The Broad Institute Genome Sequencing Center for Infectious Disease"/>
            <person name="Wu L."/>
            <person name="Ma J."/>
        </authorList>
    </citation>
    <scope>NUCLEOTIDE SEQUENCE [LARGE SCALE GENOMIC DNA]</scope>
    <source>
        <strain evidence="3">CECT 7184</strain>
    </source>
</reference>
<keyword evidence="1" id="KW-0472">Membrane</keyword>
<feature type="transmembrane region" description="Helical" evidence="1">
    <location>
        <begin position="20"/>
        <end position="39"/>
    </location>
</feature>
<organism evidence="2 3">
    <name type="scientific">Paenimyroides ceti</name>
    <dbReference type="NCBI Taxonomy" id="395087"/>
    <lineage>
        <taxon>Bacteria</taxon>
        <taxon>Pseudomonadati</taxon>
        <taxon>Bacteroidota</taxon>
        <taxon>Flavobacteriia</taxon>
        <taxon>Flavobacteriales</taxon>
        <taxon>Flavobacteriaceae</taxon>
        <taxon>Paenimyroides</taxon>
    </lineage>
</organism>
<gene>
    <name evidence="2" type="ORF">QW060_13120</name>
</gene>
<feature type="transmembrane region" description="Helical" evidence="1">
    <location>
        <begin position="183"/>
        <end position="207"/>
    </location>
</feature>
<dbReference type="PANTHER" id="PTHR37314:SF4">
    <property type="entry name" value="UPF0700 TRANSMEMBRANE PROTEIN YOAK"/>
    <property type="match status" value="1"/>
</dbReference>
<feature type="transmembrane region" description="Helical" evidence="1">
    <location>
        <begin position="95"/>
        <end position="113"/>
    </location>
</feature>
<protein>
    <submittedName>
        <fullName evidence="2">YoaK family protein</fullName>
    </submittedName>
</protein>
<dbReference type="RefSeq" id="WP_290363934.1">
    <property type="nucleotide sequence ID" value="NZ_JAUFQU010000001.1"/>
</dbReference>
<feature type="transmembrane region" description="Helical" evidence="1">
    <location>
        <begin position="119"/>
        <end position="140"/>
    </location>
</feature>
<keyword evidence="1" id="KW-0812">Transmembrane</keyword>
<feature type="transmembrane region" description="Helical" evidence="1">
    <location>
        <begin position="213"/>
        <end position="235"/>
    </location>
</feature>
<dbReference type="InterPro" id="IPR010699">
    <property type="entry name" value="DUF1275"/>
</dbReference>
<keyword evidence="3" id="KW-1185">Reference proteome</keyword>
<name>A0ABT8CU66_9FLAO</name>
<comment type="caution">
    <text evidence="2">The sequence shown here is derived from an EMBL/GenBank/DDBJ whole genome shotgun (WGS) entry which is preliminary data.</text>
</comment>
<dbReference type="EMBL" id="JAUFQU010000001">
    <property type="protein sequence ID" value="MDN3708049.1"/>
    <property type="molecule type" value="Genomic_DNA"/>
</dbReference>
<proteinExistence type="predicted"/>
<accession>A0ABT8CU66</accession>
<dbReference type="Pfam" id="PF06912">
    <property type="entry name" value="DUF1275"/>
    <property type="match status" value="1"/>
</dbReference>
<feature type="transmembrane region" description="Helical" evidence="1">
    <location>
        <begin position="59"/>
        <end position="83"/>
    </location>
</feature>
<evidence type="ECO:0000313" key="2">
    <source>
        <dbReference type="EMBL" id="MDN3708049.1"/>
    </source>
</evidence>
<dbReference type="Proteomes" id="UP001242368">
    <property type="component" value="Unassembled WGS sequence"/>
</dbReference>
<evidence type="ECO:0000256" key="1">
    <source>
        <dbReference type="SAM" id="Phobius"/>
    </source>
</evidence>
<dbReference type="PANTHER" id="PTHR37314">
    <property type="entry name" value="SLR0142 PROTEIN"/>
    <property type="match status" value="1"/>
</dbReference>